<dbReference type="AlphaFoldDB" id="A0AAU9JT18"/>
<reference evidence="4" key="1">
    <citation type="submission" date="2021-09" db="EMBL/GenBank/DDBJ databases">
        <authorList>
            <consortium name="AG Swart"/>
            <person name="Singh M."/>
            <person name="Singh A."/>
            <person name="Seah K."/>
            <person name="Emmerich C."/>
        </authorList>
    </citation>
    <scope>NUCLEOTIDE SEQUENCE</scope>
    <source>
        <strain evidence="4">ATCC30299</strain>
    </source>
</reference>
<keyword evidence="5" id="KW-1185">Reference proteome</keyword>
<dbReference type="GO" id="GO:0008270">
    <property type="term" value="F:zinc ion binding"/>
    <property type="evidence" value="ECO:0007669"/>
    <property type="project" value="UniProtKB-KW"/>
</dbReference>
<organism evidence="4 5">
    <name type="scientific">Blepharisma stoltei</name>
    <dbReference type="NCBI Taxonomy" id="1481888"/>
    <lineage>
        <taxon>Eukaryota</taxon>
        <taxon>Sar</taxon>
        <taxon>Alveolata</taxon>
        <taxon>Ciliophora</taxon>
        <taxon>Postciliodesmatophora</taxon>
        <taxon>Heterotrichea</taxon>
        <taxon>Heterotrichida</taxon>
        <taxon>Blepharismidae</taxon>
        <taxon>Blepharisma</taxon>
    </lineage>
</organism>
<evidence type="ECO:0000256" key="2">
    <source>
        <dbReference type="SAM" id="Coils"/>
    </source>
</evidence>
<dbReference type="InterPro" id="IPR013083">
    <property type="entry name" value="Znf_RING/FYVE/PHD"/>
</dbReference>
<dbReference type="PROSITE" id="PS50089">
    <property type="entry name" value="ZF_RING_2"/>
    <property type="match status" value="1"/>
</dbReference>
<dbReference type="SUPFAM" id="SSF49599">
    <property type="entry name" value="TRAF domain-like"/>
    <property type="match status" value="1"/>
</dbReference>
<dbReference type="EMBL" id="CAJZBQ010000046">
    <property type="protein sequence ID" value="CAG9328888.1"/>
    <property type="molecule type" value="Genomic_DNA"/>
</dbReference>
<sequence>MSEKSTITLDRFTCKVDEYFFCIVCDHIVIDPLECSNCENLACSECVAKIETCPQCNNQIKPRATSKYALQYYKKLTMKCINFNNGCTLEGQIHDVLEHQKSCDYEMFICSSPICKKKLLKIERYCLSPLVCSELCKKVCNFNKLLDTLGEEEILQAFQGFLYESKSQVIKERTMKIREEIDKLDKELAEKEKYEKEEESLLQELELRKENYHPGKWSIQGRYWTCCLSKNKLEIGCREL</sequence>
<dbReference type="GO" id="GO:0035556">
    <property type="term" value="P:intracellular signal transduction"/>
    <property type="evidence" value="ECO:0007669"/>
    <property type="project" value="InterPro"/>
</dbReference>
<dbReference type="InterPro" id="IPR001841">
    <property type="entry name" value="Znf_RING"/>
</dbReference>
<dbReference type="Gene3D" id="3.30.40.10">
    <property type="entry name" value="Zinc/RING finger domain, C3HC4 (zinc finger)"/>
    <property type="match status" value="1"/>
</dbReference>
<feature type="coiled-coil region" evidence="2">
    <location>
        <begin position="174"/>
        <end position="211"/>
    </location>
</feature>
<keyword evidence="2" id="KW-0175">Coiled coil</keyword>
<comment type="caution">
    <text evidence="4">The sequence shown here is derived from an EMBL/GenBank/DDBJ whole genome shotgun (WGS) entry which is preliminary data.</text>
</comment>
<keyword evidence="1" id="KW-0863">Zinc-finger</keyword>
<protein>
    <recommendedName>
        <fullName evidence="3">RING-type domain-containing protein</fullName>
    </recommendedName>
</protein>
<feature type="domain" description="RING-type" evidence="3">
    <location>
        <begin position="22"/>
        <end position="57"/>
    </location>
</feature>
<evidence type="ECO:0000313" key="4">
    <source>
        <dbReference type="EMBL" id="CAG9328888.1"/>
    </source>
</evidence>
<name>A0AAU9JT18_9CILI</name>
<evidence type="ECO:0000259" key="3">
    <source>
        <dbReference type="PROSITE" id="PS50089"/>
    </source>
</evidence>
<dbReference type="Pfam" id="PF00779">
    <property type="entry name" value="BTK"/>
    <property type="match status" value="1"/>
</dbReference>
<dbReference type="InterPro" id="IPR001562">
    <property type="entry name" value="Znf_Btk_motif"/>
</dbReference>
<evidence type="ECO:0000256" key="1">
    <source>
        <dbReference type="PROSITE-ProRule" id="PRU00175"/>
    </source>
</evidence>
<dbReference type="SUPFAM" id="SSF57850">
    <property type="entry name" value="RING/U-box"/>
    <property type="match status" value="1"/>
</dbReference>
<keyword evidence="1" id="KW-0862">Zinc</keyword>
<proteinExistence type="predicted"/>
<accession>A0AAU9JT18</accession>
<evidence type="ECO:0000313" key="5">
    <source>
        <dbReference type="Proteomes" id="UP001162131"/>
    </source>
</evidence>
<dbReference type="Proteomes" id="UP001162131">
    <property type="component" value="Unassembled WGS sequence"/>
</dbReference>
<gene>
    <name evidence="4" type="ORF">BSTOLATCC_MIC46870</name>
</gene>
<keyword evidence="1" id="KW-0479">Metal-binding</keyword>